<dbReference type="eggNOG" id="COG3119">
    <property type="taxonomic scope" value="Bacteria"/>
</dbReference>
<gene>
    <name evidence="2" type="ORF">SAMN04487885_1047</name>
</gene>
<dbReference type="PANTHER" id="PTHR43751">
    <property type="entry name" value="SULFATASE"/>
    <property type="match status" value="1"/>
</dbReference>
<keyword evidence="3" id="KW-1185">Reference proteome</keyword>
<dbReference type="Gene3D" id="3.40.720.10">
    <property type="entry name" value="Alkaline Phosphatase, subunit A"/>
    <property type="match status" value="2"/>
</dbReference>
<dbReference type="RefSeq" id="WP_074844565.1">
    <property type="nucleotide sequence ID" value="NZ_FOOE01000004.1"/>
</dbReference>
<feature type="domain" description="Sulfatase N-terminal" evidence="1">
    <location>
        <begin position="3"/>
        <end position="119"/>
    </location>
</feature>
<dbReference type="Pfam" id="PF00884">
    <property type="entry name" value="Sulfatase"/>
    <property type="match status" value="2"/>
</dbReference>
<feature type="domain" description="Sulfatase N-terminal" evidence="1">
    <location>
        <begin position="317"/>
        <end position="485"/>
    </location>
</feature>
<dbReference type="InterPro" id="IPR017850">
    <property type="entry name" value="Alkaline_phosphatase_core_sf"/>
</dbReference>
<accession>A0A1I2K229</accession>
<dbReference type="EMBL" id="FOOE01000004">
    <property type="protein sequence ID" value="SFF60368.1"/>
    <property type="molecule type" value="Genomic_DNA"/>
</dbReference>
<name>A0A1I2K229_9CLOT</name>
<dbReference type="Proteomes" id="UP000182135">
    <property type="component" value="Unassembled WGS sequence"/>
</dbReference>
<organism evidence="2 3">
    <name type="scientific">Clostridium cadaveris</name>
    <dbReference type="NCBI Taxonomy" id="1529"/>
    <lineage>
        <taxon>Bacteria</taxon>
        <taxon>Bacillati</taxon>
        <taxon>Bacillota</taxon>
        <taxon>Clostridia</taxon>
        <taxon>Eubacteriales</taxon>
        <taxon>Clostridiaceae</taxon>
        <taxon>Clostridium</taxon>
    </lineage>
</organism>
<reference evidence="2 3" key="1">
    <citation type="submission" date="2016-10" db="EMBL/GenBank/DDBJ databases">
        <authorList>
            <person name="de Groot N.N."/>
        </authorList>
    </citation>
    <scope>NUCLEOTIDE SEQUENCE [LARGE SCALE GENOMIC DNA]</scope>
    <source>
        <strain evidence="2 3">NLAE-zl-G419</strain>
    </source>
</reference>
<evidence type="ECO:0000313" key="3">
    <source>
        <dbReference type="Proteomes" id="UP000182135"/>
    </source>
</evidence>
<proteinExistence type="predicted"/>
<dbReference type="InterPro" id="IPR000917">
    <property type="entry name" value="Sulfatase_N"/>
</dbReference>
<evidence type="ECO:0000259" key="1">
    <source>
        <dbReference type="Pfam" id="PF00884"/>
    </source>
</evidence>
<dbReference type="AlphaFoldDB" id="A0A1I2K229"/>
<sequence>MSKNVIFFVIDSLLYTRLGNSHGYSASPFIDEKLKNAVFADNMYSEAPFTEAATIALLTSAHTLDNGGYLKKFKNQGKNIGELFEDRGYETFNNTYQPHVYPTSIRKGFSSVYYNVGFDINTLWAYRFDYFSNLYKENKLLDSDIEMLKELLEENFNGWILFLEELDENAEAIEFIAKNLEYYDAKSNLDFVKKEFDKFLQDKEGYLKNLLSEGKSHALFTVPDAEQRKITDVQWKENFIKKHQEFFNRSFKANKNFNLRNNRVSFKEIKNILTVKNISDSESNIRQLAKYMYNYKKSLIAPDFMDRIAINYDKFKSAPSLHTHLEHLKKWVSSRNEERSEQPYFALLHVDDVHSPAMFFSYDCTDTAVLDEEFEALEKFLASLPKNYKGSLTYDYSIIYMDLCIKRLVDWLKAEGRYDDTTIVITADHGFSFSYDPIRKNSVHNFYDENYRIPYIIFDKDSKYNKIEKFSSSVDIIPTLLDYLGLPEADNIRGRSLLDPSYIRDFIIIEYMGSGCPDLVRRDIRYCIRSRKFKIVYAVNVNNDFDSGKLLELYDLQKDPMNYTNIRDKFTNFPEAKDLLKHLKTRHEELQRQNRENNF</sequence>
<dbReference type="SUPFAM" id="SSF53649">
    <property type="entry name" value="Alkaline phosphatase-like"/>
    <property type="match status" value="1"/>
</dbReference>
<protein>
    <submittedName>
        <fullName evidence="2">Sulfatase</fullName>
    </submittedName>
</protein>
<dbReference type="STRING" id="1529.SAMN04487885_1047"/>
<dbReference type="InterPro" id="IPR052701">
    <property type="entry name" value="GAG_Ulvan_Degrading_Sulfatases"/>
</dbReference>
<dbReference type="PANTHER" id="PTHR43751:SF3">
    <property type="entry name" value="SULFATASE N-TERMINAL DOMAIN-CONTAINING PROTEIN"/>
    <property type="match status" value="1"/>
</dbReference>
<evidence type="ECO:0000313" key="2">
    <source>
        <dbReference type="EMBL" id="SFF60368.1"/>
    </source>
</evidence>